<protein>
    <submittedName>
        <fullName evidence="1">Uncharacterized protein</fullName>
    </submittedName>
</protein>
<evidence type="ECO:0000313" key="2">
    <source>
        <dbReference type="Proteomes" id="UP000266861"/>
    </source>
</evidence>
<sequence>MDPLSVDPLSLLKLLCCEPEVRSPQDSSRGVFDSLRPAYPGQLRMIFSILFILFILDLSSPENPDIMRCSIKIWFLFSPNVNLMR</sequence>
<reference evidence="1 2" key="1">
    <citation type="submission" date="2018-08" db="EMBL/GenBank/DDBJ databases">
        <title>Genome and evolution of the arbuscular mycorrhizal fungus Diversispora epigaea (formerly Glomus versiforme) and its bacterial endosymbionts.</title>
        <authorList>
            <person name="Sun X."/>
            <person name="Fei Z."/>
            <person name="Harrison M."/>
        </authorList>
    </citation>
    <scope>NUCLEOTIDE SEQUENCE [LARGE SCALE GENOMIC DNA]</scope>
    <source>
        <strain evidence="1 2">IT104</strain>
    </source>
</reference>
<organism evidence="1 2">
    <name type="scientific">Diversispora epigaea</name>
    <dbReference type="NCBI Taxonomy" id="1348612"/>
    <lineage>
        <taxon>Eukaryota</taxon>
        <taxon>Fungi</taxon>
        <taxon>Fungi incertae sedis</taxon>
        <taxon>Mucoromycota</taxon>
        <taxon>Glomeromycotina</taxon>
        <taxon>Glomeromycetes</taxon>
        <taxon>Diversisporales</taxon>
        <taxon>Diversisporaceae</taxon>
        <taxon>Diversispora</taxon>
    </lineage>
</organism>
<keyword evidence="2" id="KW-1185">Reference proteome</keyword>
<proteinExistence type="predicted"/>
<gene>
    <name evidence="1" type="ORF">Glove_433g14</name>
</gene>
<evidence type="ECO:0000313" key="1">
    <source>
        <dbReference type="EMBL" id="RHZ53888.1"/>
    </source>
</evidence>
<name>A0A397GW48_9GLOM</name>
<dbReference type="EMBL" id="PQFF01000383">
    <property type="protein sequence ID" value="RHZ53888.1"/>
    <property type="molecule type" value="Genomic_DNA"/>
</dbReference>
<accession>A0A397GW48</accession>
<comment type="caution">
    <text evidence="1">The sequence shown here is derived from an EMBL/GenBank/DDBJ whole genome shotgun (WGS) entry which is preliminary data.</text>
</comment>
<dbReference type="Proteomes" id="UP000266861">
    <property type="component" value="Unassembled WGS sequence"/>
</dbReference>
<dbReference type="AlphaFoldDB" id="A0A397GW48"/>